<gene>
    <name evidence="1" type="ORF">FRX31_005947</name>
</gene>
<proteinExistence type="predicted"/>
<comment type="caution">
    <text evidence="1">The sequence shown here is derived from an EMBL/GenBank/DDBJ whole genome shotgun (WGS) entry which is preliminary data.</text>
</comment>
<protein>
    <submittedName>
        <fullName evidence="1">Uncharacterized protein</fullName>
    </submittedName>
</protein>
<keyword evidence="2" id="KW-1185">Reference proteome</keyword>
<organism evidence="1 2">
    <name type="scientific">Thalictrum thalictroides</name>
    <name type="common">Rue-anemone</name>
    <name type="synonym">Anemone thalictroides</name>
    <dbReference type="NCBI Taxonomy" id="46969"/>
    <lineage>
        <taxon>Eukaryota</taxon>
        <taxon>Viridiplantae</taxon>
        <taxon>Streptophyta</taxon>
        <taxon>Embryophyta</taxon>
        <taxon>Tracheophyta</taxon>
        <taxon>Spermatophyta</taxon>
        <taxon>Magnoliopsida</taxon>
        <taxon>Ranunculales</taxon>
        <taxon>Ranunculaceae</taxon>
        <taxon>Thalictroideae</taxon>
        <taxon>Thalictrum</taxon>
    </lineage>
</organism>
<evidence type="ECO:0000313" key="1">
    <source>
        <dbReference type="EMBL" id="KAF5204469.1"/>
    </source>
</evidence>
<evidence type="ECO:0000313" key="2">
    <source>
        <dbReference type="Proteomes" id="UP000554482"/>
    </source>
</evidence>
<dbReference type="EMBL" id="JABWDY010005366">
    <property type="protein sequence ID" value="KAF5204469.1"/>
    <property type="molecule type" value="Genomic_DNA"/>
</dbReference>
<accession>A0A7J6X3V7</accession>
<dbReference type="Proteomes" id="UP000554482">
    <property type="component" value="Unassembled WGS sequence"/>
</dbReference>
<reference evidence="1 2" key="1">
    <citation type="submission" date="2020-06" db="EMBL/GenBank/DDBJ databases">
        <title>Transcriptomic and genomic resources for Thalictrum thalictroides and T. hernandezii: Facilitating candidate gene discovery in an emerging model plant lineage.</title>
        <authorList>
            <person name="Arias T."/>
            <person name="Riano-Pachon D.M."/>
            <person name="Di Stilio V.S."/>
        </authorList>
    </citation>
    <scope>NUCLEOTIDE SEQUENCE [LARGE SCALE GENOMIC DNA]</scope>
    <source>
        <strain evidence="2">cv. WT478/WT964</strain>
        <tissue evidence="1">Leaves</tissue>
    </source>
</reference>
<sequence length="71" mass="8431">MSREFFFYLRILRKEATNSSSCPSYSVILPFGSLKERTGLIGRFLIRVFFFFLLYRSKKWMEECVCVKEGA</sequence>
<name>A0A7J6X3V7_THATH</name>
<dbReference type="AlphaFoldDB" id="A0A7J6X3V7"/>